<dbReference type="PANTHER" id="PTHR40697:SF2">
    <property type="entry name" value="ATP-NAD KINASE-RELATED"/>
    <property type="match status" value="1"/>
</dbReference>
<evidence type="ECO:0000313" key="1">
    <source>
        <dbReference type="EMBL" id="TDA37858.1"/>
    </source>
</evidence>
<keyword evidence="1" id="KW-0808">Transferase</keyword>
<dbReference type="Gene3D" id="3.40.50.10330">
    <property type="entry name" value="Probable inorganic polyphosphate/atp-NAD kinase, domain 1"/>
    <property type="match status" value="1"/>
</dbReference>
<dbReference type="InterPro" id="IPR011386">
    <property type="entry name" value="Put_ATP-NAD_kin"/>
</dbReference>
<dbReference type="EMBL" id="QNVH01000053">
    <property type="protein sequence ID" value="TDA37858.1"/>
    <property type="molecule type" value="Genomic_DNA"/>
</dbReference>
<dbReference type="PIRSF" id="PIRSF016907">
    <property type="entry name" value="Kin_ATP-NAD"/>
    <property type="match status" value="1"/>
</dbReference>
<organism evidence="1 2">
    <name type="scientific">Thermoproteota archaeon</name>
    <dbReference type="NCBI Taxonomy" id="2056631"/>
    <lineage>
        <taxon>Archaea</taxon>
        <taxon>Thermoproteota</taxon>
    </lineage>
</organism>
<dbReference type="GO" id="GO:0006741">
    <property type="term" value="P:NADP+ biosynthetic process"/>
    <property type="evidence" value="ECO:0007669"/>
    <property type="project" value="InterPro"/>
</dbReference>
<comment type="caution">
    <text evidence="1">The sequence shown here is derived from an EMBL/GenBank/DDBJ whole genome shotgun (WGS) entry which is preliminary data.</text>
</comment>
<dbReference type="InterPro" id="IPR017438">
    <property type="entry name" value="ATP-NAD_kinase_N"/>
</dbReference>
<dbReference type="PANTHER" id="PTHR40697">
    <property type="entry name" value="ACETOIN CATABOLISM PROTEIN X"/>
    <property type="match status" value="1"/>
</dbReference>
<dbReference type="Proteomes" id="UP000315399">
    <property type="component" value="Unassembled WGS sequence"/>
</dbReference>
<dbReference type="AlphaFoldDB" id="A0A523BAB7"/>
<gene>
    <name evidence="1" type="ORF">DSO08_05020</name>
</gene>
<reference evidence="1 2" key="1">
    <citation type="journal article" date="2019" name="Nat. Microbiol.">
        <title>Expanding anaerobic alkane metabolism in the domain of Archaea.</title>
        <authorList>
            <person name="Wang Y."/>
            <person name="Wegener G."/>
            <person name="Hou J."/>
            <person name="Wang F."/>
            <person name="Xiao X."/>
        </authorList>
    </citation>
    <scope>NUCLEOTIDE SEQUENCE [LARGE SCALE GENOMIC DNA]</scope>
    <source>
        <strain evidence="1">WYZ-LMO10</strain>
    </source>
</reference>
<sequence>MGGAVGLKGTDGEEILEKAIKLGAERVSLRRAEEFLRALGAVSQAIEFWTCPESMGEEAFLRAGVRCTVIPGRRGKTGAEDTKQAARYMLEQNLDIIVFCGGDGTARDILDSVDMKIPVLGVPSGVKMQSGVFAVTPRAAAELLIKYLWDEVPLKEAEVADVDEEAFREGRLSARLYGYLLTPYEPEYLQGMKTPTPVRDDVEENKEALARWVVDNMQDGVIYILGPGSTVKTIMETLGLEGTLLGVDLVANKKLIGRDVGEREILEAIKGRKACVIVSPIGRQGFIFGRGNQQISGRVLRAVGKENVLVISTREKLEGLEVLRIDTGDPEVDRLFRGGLKVLVDYGVFRMMVVK</sequence>
<dbReference type="InterPro" id="IPR002504">
    <property type="entry name" value="NADK"/>
</dbReference>
<name>A0A523BAB7_9CREN</name>
<dbReference type="InterPro" id="IPR039065">
    <property type="entry name" value="AcoX-like"/>
</dbReference>
<dbReference type="Pfam" id="PF20143">
    <property type="entry name" value="NAD_kinase_C"/>
    <property type="match status" value="1"/>
</dbReference>
<accession>A0A523BAB7</accession>
<protein>
    <submittedName>
        <fullName evidence="1">ATP-NAD kinase</fullName>
    </submittedName>
</protein>
<dbReference type="Pfam" id="PF01513">
    <property type="entry name" value="NAD_kinase"/>
    <property type="match status" value="1"/>
</dbReference>
<evidence type="ECO:0000313" key="2">
    <source>
        <dbReference type="Proteomes" id="UP000315399"/>
    </source>
</evidence>
<proteinExistence type="predicted"/>
<dbReference type="InterPro" id="IPR016064">
    <property type="entry name" value="NAD/diacylglycerol_kinase_sf"/>
</dbReference>
<dbReference type="SUPFAM" id="SSF111331">
    <property type="entry name" value="NAD kinase/diacylglycerol kinase-like"/>
    <property type="match status" value="1"/>
</dbReference>
<dbReference type="GO" id="GO:0003951">
    <property type="term" value="F:NAD+ kinase activity"/>
    <property type="evidence" value="ECO:0007669"/>
    <property type="project" value="InterPro"/>
</dbReference>
<keyword evidence="1" id="KW-0418">Kinase</keyword>